<evidence type="ECO:0000256" key="3">
    <source>
        <dbReference type="ARBA" id="ARBA00022475"/>
    </source>
</evidence>
<feature type="transmembrane region" description="Helical" evidence="7">
    <location>
        <begin position="150"/>
        <end position="170"/>
    </location>
</feature>
<feature type="transmembrane region" description="Helical" evidence="7">
    <location>
        <begin position="182"/>
        <end position="201"/>
    </location>
</feature>
<accession>A0ABV2X3F7</accession>
<feature type="transmembrane region" description="Helical" evidence="7">
    <location>
        <begin position="322"/>
        <end position="339"/>
    </location>
</feature>
<evidence type="ECO:0000256" key="5">
    <source>
        <dbReference type="ARBA" id="ARBA00022989"/>
    </source>
</evidence>
<evidence type="ECO:0000313" key="9">
    <source>
        <dbReference type="EMBL" id="MEU2120438.1"/>
    </source>
</evidence>
<proteinExistence type="predicted"/>
<dbReference type="PANTHER" id="PTHR42718">
    <property type="entry name" value="MAJOR FACILITATOR SUPERFAMILY MULTIDRUG TRANSPORTER MFSC"/>
    <property type="match status" value="1"/>
</dbReference>
<feature type="domain" description="Major facilitator superfamily (MFS) profile" evidence="8">
    <location>
        <begin position="27"/>
        <end position="525"/>
    </location>
</feature>
<keyword evidence="3" id="KW-1003">Cell membrane</keyword>
<dbReference type="CDD" id="cd17321">
    <property type="entry name" value="MFS_MMR_MDR_like"/>
    <property type="match status" value="1"/>
</dbReference>
<keyword evidence="10" id="KW-1185">Reference proteome</keyword>
<dbReference type="InterPro" id="IPR011701">
    <property type="entry name" value="MFS"/>
</dbReference>
<keyword evidence="6 7" id="KW-0472">Membrane</keyword>
<evidence type="ECO:0000256" key="4">
    <source>
        <dbReference type="ARBA" id="ARBA00022692"/>
    </source>
</evidence>
<feature type="transmembrane region" description="Helical" evidence="7">
    <location>
        <begin position="346"/>
        <end position="365"/>
    </location>
</feature>
<sequence>MPHSSVAEPAAPAAHPAVPRARERWPALVVICVAELLVVLDNTVVNVALPSLGVQLHAGFSGLQWVVDAYTLAFAGLLLAFGHLGDRYGRRTVMMLGLAGVAVMSLGGALATDLGQVIAARAAMGVFAAAVFPATLALIINIFTDIRERTVAIAAWTAMAGFAIAIGPTAGGWLLERFSWHSVFWVNVPVAAIVLVLARLLVPESKAAHTGRLDVIGIALSLLSVTTLVWTIIAAPHQGWLSPTSLTGFVSAVVCFAMFVRWELRTASPVLNMNLFRIRRFSLPALAIAVGYFSMFGFLFMITQYFQGVMELSPLQFGLHSLPFAASIAIGAPLATLIAQKIGTTAVIVLGLVVMSAGMFIAGQVKVETPYVGPVLVSMVLMGLGLAIVQGPATESIMSSVALDEAGAGSAVNDTTREAGGTLGVAVLGSIVASVYTTKIGPRIDAIPDFLMTPNEKSFARESVIAVLEMIKRPTNPAFTQQKADLIYAMKSASMEGFQLASYVTVSASLIIAVAIAVFLPWKPTADSMLLVWKEKSEP</sequence>
<feature type="transmembrane region" description="Helical" evidence="7">
    <location>
        <begin position="240"/>
        <end position="260"/>
    </location>
</feature>
<dbReference type="PANTHER" id="PTHR42718:SF42">
    <property type="entry name" value="EXPORT PROTEIN"/>
    <property type="match status" value="1"/>
</dbReference>
<dbReference type="RefSeq" id="WP_357989861.1">
    <property type="nucleotide sequence ID" value="NZ_JBEYBR010000002.1"/>
</dbReference>
<evidence type="ECO:0000256" key="2">
    <source>
        <dbReference type="ARBA" id="ARBA00022448"/>
    </source>
</evidence>
<feature type="transmembrane region" description="Helical" evidence="7">
    <location>
        <begin position="213"/>
        <end position="234"/>
    </location>
</feature>
<dbReference type="Gene3D" id="1.20.1720.10">
    <property type="entry name" value="Multidrug resistance protein D"/>
    <property type="match status" value="1"/>
</dbReference>
<dbReference type="Pfam" id="PF07690">
    <property type="entry name" value="MFS_1"/>
    <property type="match status" value="1"/>
</dbReference>
<feature type="transmembrane region" description="Helical" evidence="7">
    <location>
        <begin position="281"/>
        <end position="302"/>
    </location>
</feature>
<feature type="transmembrane region" description="Helical" evidence="7">
    <location>
        <begin position="500"/>
        <end position="522"/>
    </location>
</feature>
<evidence type="ECO:0000256" key="7">
    <source>
        <dbReference type="SAM" id="Phobius"/>
    </source>
</evidence>
<dbReference type="Proteomes" id="UP001550535">
    <property type="component" value="Unassembled WGS sequence"/>
</dbReference>
<feature type="transmembrane region" description="Helical" evidence="7">
    <location>
        <begin position="27"/>
        <end position="49"/>
    </location>
</feature>
<keyword evidence="2" id="KW-0813">Transport</keyword>
<organism evidence="9 10">
    <name type="scientific">Nocardia niwae</name>
    <dbReference type="NCBI Taxonomy" id="626084"/>
    <lineage>
        <taxon>Bacteria</taxon>
        <taxon>Bacillati</taxon>
        <taxon>Actinomycetota</taxon>
        <taxon>Actinomycetes</taxon>
        <taxon>Mycobacteriales</taxon>
        <taxon>Nocardiaceae</taxon>
        <taxon>Nocardia</taxon>
    </lineage>
</organism>
<dbReference type="Gene3D" id="1.20.1250.20">
    <property type="entry name" value="MFS general substrate transporter like domains"/>
    <property type="match status" value="1"/>
</dbReference>
<dbReference type="NCBIfam" id="TIGR00711">
    <property type="entry name" value="efflux_EmrB"/>
    <property type="match status" value="1"/>
</dbReference>
<reference evidence="9 10" key="1">
    <citation type="submission" date="2024-06" db="EMBL/GenBank/DDBJ databases">
        <title>The Natural Products Discovery Center: Release of the First 8490 Sequenced Strains for Exploring Actinobacteria Biosynthetic Diversity.</title>
        <authorList>
            <person name="Kalkreuter E."/>
            <person name="Kautsar S.A."/>
            <person name="Yang D."/>
            <person name="Bader C.D."/>
            <person name="Teijaro C.N."/>
            <person name="Fluegel L."/>
            <person name="Davis C.M."/>
            <person name="Simpson J.R."/>
            <person name="Lauterbach L."/>
            <person name="Steele A.D."/>
            <person name="Gui C."/>
            <person name="Meng S."/>
            <person name="Li G."/>
            <person name="Viehrig K."/>
            <person name="Ye F."/>
            <person name="Su P."/>
            <person name="Kiefer A.F."/>
            <person name="Nichols A."/>
            <person name="Cepeda A.J."/>
            <person name="Yan W."/>
            <person name="Fan B."/>
            <person name="Jiang Y."/>
            <person name="Adhikari A."/>
            <person name="Zheng C.-J."/>
            <person name="Schuster L."/>
            <person name="Cowan T.M."/>
            <person name="Smanski M.J."/>
            <person name="Chevrette M.G."/>
            <person name="De Carvalho L.P.S."/>
            <person name="Shen B."/>
        </authorList>
    </citation>
    <scope>NUCLEOTIDE SEQUENCE [LARGE SCALE GENOMIC DNA]</scope>
    <source>
        <strain evidence="9 10">NPDC019434</strain>
    </source>
</reference>
<keyword evidence="5 7" id="KW-1133">Transmembrane helix</keyword>
<dbReference type="InterPro" id="IPR020846">
    <property type="entry name" value="MFS_dom"/>
</dbReference>
<evidence type="ECO:0000313" key="10">
    <source>
        <dbReference type="Proteomes" id="UP001550535"/>
    </source>
</evidence>
<comment type="subcellular location">
    <subcellularLocation>
        <location evidence="1">Cell membrane</location>
        <topology evidence="1">Multi-pass membrane protein</topology>
    </subcellularLocation>
</comment>
<evidence type="ECO:0000259" key="8">
    <source>
        <dbReference type="PROSITE" id="PS50850"/>
    </source>
</evidence>
<name>A0ABV2X3F7_9NOCA</name>
<feature type="transmembrane region" description="Helical" evidence="7">
    <location>
        <begin position="61"/>
        <end position="81"/>
    </location>
</feature>
<evidence type="ECO:0000256" key="6">
    <source>
        <dbReference type="ARBA" id="ARBA00023136"/>
    </source>
</evidence>
<feature type="transmembrane region" description="Helical" evidence="7">
    <location>
        <begin position="371"/>
        <end position="389"/>
    </location>
</feature>
<comment type="caution">
    <text evidence="9">The sequence shown here is derived from an EMBL/GenBank/DDBJ whole genome shotgun (WGS) entry which is preliminary data.</text>
</comment>
<evidence type="ECO:0000256" key="1">
    <source>
        <dbReference type="ARBA" id="ARBA00004651"/>
    </source>
</evidence>
<dbReference type="EMBL" id="JBEYBR010000002">
    <property type="protein sequence ID" value="MEU2120438.1"/>
    <property type="molecule type" value="Genomic_DNA"/>
</dbReference>
<protein>
    <submittedName>
        <fullName evidence="9">MFS transporter</fullName>
    </submittedName>
</protein>
<dbReference type="PROSITE" id="PS50850">
    <property type="entry name" value="MFS"/>
    <property type="match status" value="1"/>
</dbReference>
<feature type="transmembrane region" description="Helical" evidence="7">
    <location>
        <begin position="93"/>
        <end position="112"/>
    </location>
</feature>
<keyword evidence="4 7" id="KW-0812">Transmembrane</keyword>
<feature type="transmembrane region" description="Helical" evidence="7">
    <location>
        <begin position="118"/>
        <end position="143"/>
    </location>
</feature>
<dbReference type="InterPro" id="IPR036259">
    <property type="entry name" value="MFS_trans_sf"/>
</dbReference>
<dbReference type="SUPFAM" id="SSF103473">
    <property type="entry name" value="MFS general substrate transporter"/>
    <property type="match status" value="1"/>
</dbReference>
<dbReference type="InterPro" id="IPR004638">
    <property type="entry name" value="EmrB-like"/>
</dbReference>
<gene>
    <name evidence="9" type="ORF">ABZ507_01290</name>
</gene>